<evidence type="ECO:0000313" key="2">
    <source>
        <dbReference type="Proteomes" id="UP000198427"/>
    </source>
</evidence>
<feature type="non-terminal residue" evidence="1">
    <location>
        <position position="1"/>
    </location>
</feature>
<dbReference type="AlphaFoldDB" id="A0AA94IVT1"/>
<dbReference type="Proteomes" id="UP000198427">
    <property type="component" value="Unassembled WGS sequence"/>
</dbReference>
<dbReference type="EMBL" id="FZNZ01000028">
    <property type="protein sequence ID" value="SNS01008.1"/>
    <property type="molecule type" value="Genomic_DNA"/>
</dbReference>
<protein>
    <submittedName>
        <fullName evidence="1">Uncharacterized protein</fullName>
    </submittedName>
</protein>
<proteinExistence type="predicted"/>
<evidence type="ECO:0000313" key="1">
    <source>
        <dbReference type="EMBL" id="SNS01008.1"/>
    </source>
</evidence>
<accession>A0AA94IVT1</accession>
<reference evidence="1 2" key="1">
    <citation type="submission" date="2017-06" db="EMBL/GenBank/DDBJ databases">
        <authorList>
            <person name="Varghese N."/>
            <person name="Submissions S."/>
        </authorList>
    </citation>
    <scope>NUCLEOTIDE SEQUENCE [LARGE SCALE GENOMIC DNA]</scope>
    <source>
        <strain evidence="1 2">DSM 26989</strain>
    </source>
</reference>
<dbReference type="SUPFAM" id="SSF53098">
    <property type="entry name" value="Ribonuclease H-like"/>
    <property type="match status" value="1"/>
</dbReference>
<comment type="caution">
    <text evidence="1">The sequence shown here is derived from an EMBL/GenBank/DDBJ whole genome shotgun (WGS) entry which is preliminary data.</text>
</comment>
<organism evidence="1 2">
    <name type="scientific">Prevotella jejuni</name>
    <dbReference type="NCBI Taxonomy" id="1177574"/>
    <lineage>
        <taxon>Bacteria</taxon>
        <taxon>Pseudomonadati</taxon>
        <taxon>Bacteroidota</taxon>
        <taxon>Bacteroidia</taxon>
        <taxon>Bacteroidales</taxon>
        <taxon>Prevotellaceae</taxon>
        <taxon>Prevotella</taxon>
    </lineage>
</organism>
<dbReference type="InterPro" id="IPR012337">
    <property type="entry name" value="RNaseH-like_sf"/>
</dbReference>
<sequence>IHAKNPRSKDGRNPFKEDSLPWAAWIIARLQGWCDMGKDTRPGYITLKEGLRVFEYQVAFYTSLKKDV</sequence>
<dbReference type="InterPro" id="IPR014737">
    <property type="entry name" value="Transposase_Tn5-like_C"/>
</dbReference>
<dbReference type="Gene3D" id="1.10.740.10">
    <property type="entry name" value="Transferase Inhibitor Protein From Tn5, Chain"/>
    <property type="match status" value="1"/>
</dbReference>
<keyword evidence="2" id="KW-1185">Reference proteome</keyword>
<name>A0AA94IVT1_9BACT</name>
<gene>
    <name evidence="1" type="ORF">SAMN06265364_1281</name>
</gene>